<dbReference type="GO" id="GO:0005543">
    <property type="term" value="F:phospholipid binding"/>
    <property type="evidence" value="ECO:0007669"/>
    <property type="project" value="TreeGrafter"/>
</dbReference>
<reference evidence="12" key="1">
    <citation type="submission" date="2023-06" db="EMBL/GenBank/DDBJ databases">
        <title>Genome-scale phylogeny and comparative genomics of the fungal order Sordariales.</title>
        <authorList>
            <consortium name="Lawrence Berkeley National Laboratory"/>
            <person name="Hensen N."/>
            <person name="Bonometti L."/>
            <person name="Westerberg I."/>
            <person name="Brannstrom I.O."/>
            <person name="Guillou S."/>
            <person name="Cros-Aarteil S."/>
            <person name="Calhoun S."/>
            <person name="Haridas S."/>
            <person name="Kuo A."/>
            <person name="Mondo S."/>
            <person name="Pangilinan J."/>
            <person name="Riley R."/>
            <person name="LaButti K."/>
            <person name="Andreopoulos B."/>
            <person name="Lipzen A."/>
            <person name="Chen C."/>
            <person name="Yanf M."/>
            <person name="Daum C."/>
            <person name="Ng V."/>
            <person name="Clum A."/>
            <person name="Steindorff A."/>
            <person name="Ohm R."/>
            <person name="Martin F."/>
            <person name="Silar P."/>
            <person name="Natvig D."/>
            <person name="Lalanne C."/>
            <person name="Gautier V."/>
            <person name="Ament-velasquez S.L."/>
            <person name="Kruys A."/>
            <person name="Hutchinson M.I."/>
            <person name="Powell A.J."/>
            <person name="Barry K."/>
            <person name="Miller A.N."/>
            <person name="Grigoriev I.V."/>
            <person name="Debuchy R."/>
            <person name="Gladieux P."/>
            <person name="Thoren M.H."/>
            <person name="Johannesson H."/>
        </authorList>
    </citation>
    <scope>NUCLEOTIDE SEQUENCE</scope>
    <source>
        <strain evidence="12">SMH3187-1</strain>
    </source>
</reference>
<dbReference type="GO" id="GO:0000822">
    <property type="term" value="F:inositol hexakisphosphate binding"/>
    <property type="evidence" value="ECO:0007669"/>
    <property type="project" value="TreeGrafter"/>
</dbReference>
<dbReference type="EMBL" id="JAUKUD010000001">
    <property type="protein sequence ID" value="KAK0754533.1"/>
    <property type="molecule type" value="Genomic_DNA"/>
</dbReference>
<dbReference type="InterPro" id="IPR038506">
    <property type="entry name" value="GLE1-like_sf"/>
</dbReference>
<dbReference type="AlphaFoldDB" id="A0AA40FB39"/>
<dbReference type="PANTHER" id="PTHR12960">
    <property type="entry name" value="GLE-1-RELATED"/>
    <property type="match status" value="1"/>
</dbReference>
<accession>A0AA40FB39</accession>
<dbReference type="Pfam" id="PF07817">
    <property type="entry name" value="GLE1"/>
    <property type="match status" value="1"/>
</dbReference>
<evidence type="ECO:0000256" key="10">
    <source>
        <dbReference type="ARBA" id="ARBA00029983"/>
    </source>
</evidence>
<proteinExistence type="inferred from homology"/>
<keyword evidence="7" id="KW-0906">Nuclear pore complex</keyword>
<dbReference type="PANTHER" id="PTHR12960:SF0">
    <property type="entry name" value="MRNA EXPORT FACTOR GLE1"/>
    <property type="match status" value="1"/>
</dbReference>
<evidence type="ECO:0000256" key="1">
    <source>
        <dbReference type="ARBA" id="ARBA00004567"/>
    </source>
</evidence>
<dbReference type="GO" id="GO:0031369">
    <property type="term" value="F:translation initiation factor binding"/>
    <property type="evidence" value="ECO:0007669"/>
    <property type="project" value="TreeGrafter"/>
</dbReference>
<evidence type="ECO:0000256" key="11">
    <source>
        <dbReference type="SAM" id="MobiDB-lite"/>
    </source>
</evidence>
<sequence length="535" mass="58600">MANSSPGPGPRRSVQWSSPQRSSVLADIMNEDRNSVAKHKSLLEAARKEHERVREEAERVYTQHQKKEETQRLLKEKQRLDEEKRKEEERIRLEEQLATDRMKLLALKEKKVEIPPIPAEPAKPPSPLAVKPPAATAPSPTPTPPQPTQANGAAPSTSTSTAPAAPGLFGGSKQPSLANLLAPVPTTTTPAAKPNPFAAANGPKPAAAAPAAPQPASQPPVDRLTIIHQNLKQLRKATVEQGNANRQLKNRMGDMRREIRKCVGQLTGGGPAVNRGQLQKILGVLREALGNQMQSNLIDPSLFVQSPRNPVQGAIHNDLLPSLFLYLLNILAKAAVSQFVNEASAKPETADPVGVCLAATFSEPDFHWRGESMIDILLAKYRIVCPVLFGYRGSEKTEQGRKRLGWWKDNGSWVSEQQHMDRMTGLGAGYASISLRKFTTSKKQNPYPARHYWESMARIVNTPSAEISDTQCVVLQSMIKNYPQKFMEAYGTAALAALRACLIEFPARAPQKSPSVNSLEVLAQMLKRDTGLSLV</sequence>
<dbReference type="Proteomes" id="UP001172155">
    <property type="component" value="Unassembled WGS sequence"/>
</dbReference>
<dbReference type="Gene3D" id="1.25.40.510">
    <property type="entry name" value="GLE1-like"/>
    <property type="match status" value="1"/>
</dbReference>
<protein>
    <recommendedName>
        <fullName evidence="9">mRNA export factor GLE1</fullName>
    </recommendedName>
    <alternativeName>
        <fullName evidence="10">Nucleoporin GLE1</fullName>
    </alternativeName>
</protein>
<feature type="region of interest" description="Disordered" evidence="11">
    <location>
        <begin position="1"/>
        <end position="22"/>
    </location>
</feature>
<evidence type="ECO:0000313" key="13">
    <source>
        <dbReference type="Proteomes" id="UP001172155"/>
    </source>
</evidence>
<evidence type="ECO:0000256" key="9">
    <source>
        <dbReference type="ARBA" id="ARBA00026227"/>
    </source>
</evidence>
<organism evidence="12 13">
    <name type="scientific">Schizothecium vesticola</name>
    <dbReference type="NCBI Taxonomy" id="314040"/>
    <lineage>
        <taxon>Eukaryota</taxon>
        <taxon>Fungi</taxon>
        <taxon>Dikarya</taxon>
        <taxon>Ascomycota</taxon>
        <taxon>Pezizomycotina</taxon>
        <taxon>Sordariomycetes</taxon>
        <taxon>Sordariomycetidae</taxon>
        <taxon>Sordariales</taxon>
        <taxon>Schizotheciaceae</taxon>
        <taxon>Schizothecium</taxon>
    </lineage>
</organism>
<comment type="caution">
    <text evidence="12">The sequence shown here is derived from an EMBL/GenBank/DDBJ whole genome shotgun (WGS) entry which is preliminary data.</text>
</comment>
<comment type="subcellular location">
    <subcellularLocation>
        <location evidence="1">Nucleus</location>
        <location evidence="1">Nuclear pore complex</location>
    </subcellularLocation>
</comment>
<gene>
    <name evidence="12" type="ORF">B0T18DRAFT_399369</name>
</gene>
<keyword evidence="5" id="KW-0653">Protein transport</keyword>
<feature type="compositionally biased region" description="Pro residues" evidence="11">
    <location>
        <begin position="115"/>
        <end position="127"/>
    </location>
</feature>
<keyword evidence="3" id="KW-0813">Transport</keyword>
<dbReference type="GO" id="GO:0015031">
    <property type="term" value="P:protein transport"/>
    <property type="evidence" value="ECO:0007669"/>
    <property type="project" value="UniProtKB-KW"/>
</dbReference>
<name>A0AA40FB39_9PEZI</name>
<keyword evidence="13" id="KW-1185">Reference proteome</keyword>
<evidence type="ECO:0000256" key="6">
    <source>
        <dbReference type="ARBA" id="ARBA00023010"/>
    </source>
</evidence>
<feature type="region of interest" description="Disordered" evidence="11">
    <location>
        <begin position="47"/>
        <end position="93"/>
    </location>
</feature>
<dbReference type="GO" id="GO:0016973">
    <property type="term" value="P:poly(A)+ mRNA export from nucleus"/>
    <property type="evidence" value="ECO:0007669"/>
    <property type="project" value="InterPro"/>
</dbReference>
<dbReference type="InterPro" id="IPR012476">
    <property type="entry name" value="GLE1"/>
</dbReference>
<dbReference type="GO" id="GO:0044614">
    <property type="term" value="C:nuclear pore cytoplasmic filaments"/>
    <property type="evidence" value="ECO:0007669"/>
    <property type="project" value="TreeGrafter"/>
</dbReference>
<keyword evidence="6" id="KW-0811">Translocation</keyword>
<evidence type="ECO:0000313" key="12">
    <source>
        <dbReference type="EMBL" id="KAK0754533.1"/>
    </source>
</evidence>
<feature type="compositionally biased region" description="Low complexity" evidence="11">
    <location>
        <begin position="182"/>
        <end position="211"/>
    </location>
</feature>
<evidence type="ECO:0000256" key="3">
    <source>
        <dbReference type="ARBA" id="ARBA00022448"/>
    </source>
</evidence>
<evidence type="ECO:0000256" key="4">
    <source>
        <dbReference type="ARBA" id="ARBA00022816"/>
    </source>
</evidence>
<evidence type="ECO:0000256" key="2">
    <source>
        <dbReference type="ARBA" id="ARBA00011056"/>
    </source>
</evidence>
<evidence type="ECO:0000256" key="8">
    <source>
        <dbReference type="ARBA" id="ARBA00023242"/>
    </source>
</evidence>
<feature type="region of interest" description="Disordered" evidence="11">
    <location>
        <begin position="110"/>
        <end position="220"/>
    </location>
</feature>
<keyword evidence="4" id="KW-0509">mRNA transport</keyword>
<evidence type="ECO:0000256" key="7">
    <source>
        <dbReference type="ARBA" id="ARBA00023132"/>
    </source>
</evidence>
<keyword evidence="8" id="KW-0539">Nucleus</keyword>
<feature type="compositionally biased region" description="Low complexity" evidence="11">
    <location>
        <begin position="148"/>
        <end position="166"/>
    </location>
</feature>
<dbReference type="GO" id="GO:0005737">
    <property type="term" value="C:cytoplasm"/>
    <property type="evidence" value="ECO:0007669"/>
    <property type="project" value="TreeGrafter"/>
</dbReference>
<comment type="similarity">
    <text evidence="2">Belongs to the GLE1 family.</text>
</comment>
<evidence type="ECO:0000256" key="5">
    <source>
        <dbReference type="ARBA" id="ARBA00022927"/>
    </source>
</evidence>